<reference evidence="2" key="1">
    <citation type="submission" date="2023-10" db="EMBL/GenBank/DDBJ databases">
        <authorList>
            <person name="Noh H."/>
        </authorList>
    </citation>
    <scope>NUCLEOTIDE SEQUENCE</scope>
    <source>
        <strain evidence="2">DUCC4014</strain>
    </source>
</reference>
<keyword evidence="3" id="KW-1185">Reference proteome</keyword>
<protein>
    <submittedName>
        <fullName evidence="2">Uncharacterized protein</fullName>
    </submittedName>
</protein>
<feature type="region of interest" description="Disordered" evidence="1">
    <location>
        <begin position="1"/>
        <end position="31"/>
    </location>
</feature>
<dbReference type="AlphaFoldDB" id="A0AAF1BQP5"/>
<organism evidence="2 3">
    <name type="scientific">Vanrija pseudolonga</name>
    <dbReference type="NCBI Taxonomy" id="143232"/>
    <lineage>
        <taxon>Eukaryota</taxon>
        <taxon>Fungi</taxon>
        <taxon>Dikarya</taxon>
        <taxon>Basidiomycota</taxon>
        <taxon>Agaricomycotina</taxon>
        <taxon>Tremellomycetes</taxon>
        <taxon>Trichosporonales</taxon>
        <taxon>Trichosporonaceae</taxon>
        <taxon>Vanrija</taxon>
    </lineage>
</organism>
<evidence type="ECO:0000313" key="2">
    <source>
        <dbReference type="EMBL" id="WOO85079.1"/>
    </source>
</evidence>
<feature type="compositionally biased region" description="Pro residues" evidence="1">
    <location>
        <begin position="1"/>
        <end position="20"/>
    </location>
</feature>
<dbReference type="RefSeq" id="XP_062631105.1">
    <property type="nucleotide sequence ID" value="XM_062775121.1"/>
</dbReference>
<evidence type="ECO:0000313" key="3">
    <source>
        <dbReference type="Proteomes" id="UP000827549"/>
    </source>
</evidence>
<name>A0AAF1BQP5_9TREE</name>
<proteinExistence type="predicted"/>
<sequence>MGDTPPPTPLTPTAPTPTADPTPTTTQKDKFINTVKATPDDQFERELATGTKMADDVARLGPGARPLAMSLDEMALLLEHRIAMVRDGGEEDCAAYLDYAARLGDDLLALVVERMDRPRVAGLTVVEVALLKHNLRSMFNRRQSM</sequence>
<accession>A0AAF1BQP5</accession>
<evidence type="ECO:0000256" key="1">
    <source>
        <dbReference type="SAM" id="MobiDB-lite"/>
    </source>
</evidence>
<dbReference type="Proteomes" id="UP000827549">
    <property type="component" value="Chromosome 6"/>
</dbReference>
<dbReference type="GeneID" id="87811743"/>
<gene>
    <name evidence="2" type="ORF">LOC62_06G008579</name>
</gene>
<dbReference type="EMBL" id="CP086719">
    <property type="protein sequence ID" value="WOO85079.1"/>
    <property type="molecule type" value="Genomic_DNA"/>
</dbReference>